<reference evidence="3 4" key="1">
    <citation type="submission" date="2018-11" db="EMBL/GenBank/DDBJ databases">
        <title>Genomic Encyclopedia of Type Strains, Phase IV (KMG-IV): sequencing the most valuable type-strain genomes for metagenomic binning, comparative biology and taxonomic classification.</title>
        <authorList>
            <person name="Goeker M."/>
        </authorList>
    </citation>
    <scope>NUCLEOTIDE SEQUENCE [LARGE SCALE GENOMIC DNA]</scope>
    <source>
        <strain evidence="3 4">DSM 25623</strain>
    </source>
</reference>
<evidence type="ECO:0000259" key="2">
    <source>
        <dbReference type="PROSITE" id="PS50975"/>
    </source>
</evidence>
<name>A0A3N4W0I1_9GAMM</name>
<dbReference type="PANTHER" id="PTHR39217">
    <property type="match status" value="1"/>
</dbReference>
<dbReference type="PROSITE" id="PS50975">
    <property type="entry name" value="ATP_GRASP"/>
    <property type="match status" value="1"/>
</dbReference>
<dbReference type="AlphaFoldDB" id="A0A3N4W0I1"/>
<dbReference type="GO" id="GO:0016874">
    <property type="term" value="F:ligase activity"/>
    <property type="evidence" value="ECO:0007669"/>
    <property type="project" value="UniProtKB-KW"/>
</dbReference>
<evidence type="ECO:0000313" key="4">
    <source>
        <dbReference type="Proteomes" id="UP000269708"/>
    </source>
</evidence>
<dbReference type="PANTHER" id="PTHR39217:SF1">
    <property type="entry name" value="GLUTATHIONE SYNTHETASE"/>
    <property type="match status" value="1"/>
</dbReference>
<dbReference type="Proteomes" id="UP000269708">
    <property type="component" value="Unassembled WGS sequence"/>
</dbReference>
<dbReference type="InterPro" id="IPR053191">
    <property type="entry name" value="DcsG_Biosynth_Enzyme"/>
</dbReference>
<dbReference type="SUPFAM" id="SSF56059">
    <property type="entry name" value="Glutathione synthetase ATP-binding domain-like"/>
    <property type="match status" value="1"/>
</dbReference>
<keyword evidence="1" id="KW-0067">ATP-binding</keyword>
<organism evidence="3 4">
    <name type="scientific">Vulcaniibacterium tengchongense</name>
    <dbReference type="NCBI Taxonomy" id="1273429"/>
    <lineage>
        <taxon>Bacteria</taxon>
        <taxon>Pseudomonadati</taxon>
        <taxon>Pseudomonadota</taxon>
        <taxon>Gammaproteobacteria</taxon>
        <taxon>Lysobacterales</taxon>
        <taxon>Lysobacteraceae</taxon>
        <taxon>Vulcaniibacterium</taxon>
    </lineage>
</organism>
<keyword evidence="4" id="KW-1185">Reference proteome</keyword>
<sequence>MRQTARMPRLALATAIAAAGRDDDLAPLLDACAAAGLQVQARAWDDPSVSWGRFDAVLLRSTWDYTGRLREFLDWCARVSARTRLLNPLPVVGWNVDKHYLADLAARGVLVVPGAFVEPEQDPLPALQAFLAAHPHAAEFVVKPAVGAGARDVQRYAREQEFAAANHLGRLLEAERSALLQPYLPAVDRDGETGLVFLAGEFSHAIRKHALLQRDRPSEALFAPERIEPRTPRPDELALALQALAAAGAALRMRAPLAYARVDLLRGDDGQPRLLELELCEPSLFLAQAPGSAERFARALAQRLGAR</sequence>
<dbReference type="GO" id="GO:0005524">
    <property type="term" value="F:ATP binding"/>
    <property type="evidence" value="ECO:0007669"/>
    <property type="project" value="UniProtKB-UniRule"/>
</dbReference>
<keyword evidence="3" id="KW-0436">Ligase</keyword>
<feature type="domain" description="ATP-grasp" evidence="2">
    <location>
        <begin position="101"/>
        <end position="305"/>
    </location>
</feature>
<comment type="caution">
    <text evidence="3">The sequence shown here is derived from an EMBL/GenBank/DDBJ whole genome shotgun (WGS) entry which is preliminary data.</text>
</comment>
<gene>
    <name evidence="3" type="ORF">EDC50_1411</name>
</gene>
<evidence type="ECO:0000256" key="1">
    <source>
        <dbReference type="PROSITE-ProRule" id="PRU00409"/>
    </source>
</evidence>
<evidence type="ECO:0000313" key="3">
    <source>
        <dbReference type="EMBL" id="RPE79590.1"/>
    </source>
</evidence>
<dbReference type="EMBL" id="RKQN01000002">
    <property type="protein sequence ID" value="RPE79590.1"/>
    <property type="molecule type" value="Genomic_DNA"/>
</dbReference>
<keyword evidence="1" id="KW-0547">Nucleotide-binding</keyword>
<dbReference type="InterPro" id="IPR011761">
    <property type="entry name" value="ATP-grasp"/>
</dbReference>
<dbReference type="GO" id="GO:0046872">
    <property type="term" value="F:metal ion binding"/>
    <property type="evidence" value="ECO:0007669"/>
    <property type="project" value="InterPro"/>
</dbReference>
<proteinExistence type="predicted"/>
<accession>A0A3N4W0I1</accession>
<protein>
    <submittedName>
        <fullName evidence="3">O-ureido-D-serine cyclo-ligase</fullName>
    </submittedName>
</protein>